<dbReference type="Pfam" id="PF00440">
    <property type="entry name" value="TetR_N"/>
    <property type="match status" value="1"/>
</dbReference>
<reference evidence="6" key="1">
    <citation type="journal article" date="2015" name="BMC Genomics">
        <title>Transcriptome profiling of a Rhizobium leguminosarum bv. trifolii rosR mutant reveals the role of the transcriptional regulator RosR in motility, synthesis of cell-surface components, and other cellular processes.</title>
        <authorList>
            <person name="Rachwal K."/>
            <person name="Matczynska E."/>
            <person name="Janczarek M."/>
        </authorList>
    </citation>
    <scope>NUCLEOTIDE SEQUENCE</scope>
    <source>
        <strain evidence="6">Rt24.2</strain>
    </source>
</reference>
<dbReference type="Gene3D" id="1.10.357.10">
    <property type="entry name" value="Tetracycline Repressor, domain 2"/>
    <property type="match status" value="1"/>
</dbReference>
<keyword evidence="1" id="KW-0805">Transcription regulation</keyword>
<dbReference type="GO" id="GO:0003677">
    <property type="term" value="F:DNA binding"/>
    <property type="evidence" value="ECO:0007669"/>
    <property type="project" value="UniProtKB-UniRule"/>
</dbReference>
<evidence type="ECO:0000259" key="5">
    <source>
        <dbReference type="PROSITE" id="PS50977"/>
    </source>
</evidence>
<feature type="DNA-binding region" description="H-T-H motif" evidence="4">
    <location>
        <begin position="54"/>
        <end position="73"/>
    </location>
</feature>
<sequence>MAALRRRKPLILFWTDQSNKSRSLFMARHKEFDRDTALHAAIGVFSEHGYEGTSTEELLTAMKISRQSMYDTFGDKRGLYLEALKRYNVESIDKIIADLRRENRPIEALEGALVAFASRPAAEARRGCLGVSAICEFGRTDAEIAALTDSAGHALHAAIESLLAEARRTGDLATDIDIADAIPFLGAALSGMKVSARNGVPPETLRGIAHMAIRSLR</sequence>
<dbReference type="InterPro" id="IPR011075">
    <property type="entry name" value="TetR_C"/>
</dbReference>
<dbReference type="Pfam" id="PF16925">
    <property type="entry name" value="TetR_C_13"/>
    <property type="match status" value="1"/>
</dbReference>
<organism evidence="6">
    <name type="scientific">Rhizobium leguminosarum bv. trifolii</name>
    <dbReference type="NCBI Taxonomy" id="386"/>
    <lineage>
        <taxon>Bacteria</taxon>
        <taxon>Pseudomonadati</taxon>
        <taxon>Pseudomonadota</taxon>
        <taxon>Alphaproteobacteria</taxon>
        <taxon>Hyphomicrobiales</taxon>
        <taxon>Rhizobiaceae</taxon>
        <taxon>Rhizobium/Agrobacterium group</taxon>
        <taxon>Rhizobium</taxon>
    </lineage>
</organism>
<evidence type="ECO:0000313" key="6">
    <source>
        <dbReference type="EMBL" id="AOO94615.1"/>
    </source>
</evidence>
<dbReference type="EMBL" id="KX492251">
    <property type="protein sequence ID" value="AOO94615.1"/>
    <property type="molecule type" value="Genomic_DNA"/>
</dbReference>
<dbReference type="InterPro" id="IPR001647">
    <property type="entry name" value="HTH_TetR"/>
</dbReference>
<evidence type="ECO:0000256" key="4">
    <source>
        <dbReference type="PROSITE-ProRule" id="PRU00335"/>
    </source>
</evidence>
<accession>A0A1C9I6U5</accession>
<keyword evidence="3" id="KW-0804">Transcription</keyword>
<reference evidence="6" key="2">
    <citation type="journal article" date="2016" name="Front. Microbiol.">
        <title>The Regulatory Protein RosR Affects Rhizobium leguminosarum bv. trifolii Protein Profiles, Cell Surface Properties, and Symbiosis with Clover.</title>
        <authorList>
            <person name="Rachwal K."/>
            <person name="Boguszewska A."/>
            <person name="Kopcinska J."/>
            <person name="Karas M."/>
            <person name="Tchorzewski M."/>
            <person name="Janczarek M."/>
        </authorList>
    </citation>
    <scope>NUCLEOTIDE SEQUENCE</scope>
    <source>
        <strain evidence="6">Rt24.2</strain>
    </source>
</reference>
<dbReference type="PANTHER" id="PTHR47506">
    <property type="entry name" value="TRANSCRIPTIONAL REGULATORY PROTEIN"/>
    <property type="match status" value="1"/>
</dbReference>
<name>A0A1C9I6U5_RHILT</name>
<evidence type="ECO:0000256" key="3">
    <source>
        <dbReference type="ARBA" id="ARBA00023163"/>
    </source>
</evidence>
<proteinExistence type="predicted"/>
<dbReference type="PROSITE" id="PS50977">
    <property type="entry name" value="HTH_TETR_2"/>
    <property type="match status" value="1"/>
</dbReference>
<dbReference type="InterPro" id="IPR009057">
    <property type="entry name" value="Homeodomain-like_sf"/>
</dbReference>
<dbReference type="PANTHER" id="PTHR47506:SF1">
    <property type="entry name" value="HTH-TYPE TRANSCRIPTIONAL REGULATOR YJDC"/>
    <property type="match status" value="1"/>
</dbReference>
<evidence type="ECO:0000256" key="1">
    <source>
        <dbReference type="ARBA" id="ARBA00023015"/>
    </source>
</evidence>
<dbReference type="InterPro" id="IPR036271">
    <property type="entry name" value="Tet_transcr_reg_TetR-rel_C_sf"/>
</dbReference>
<dbReference type="SUPFAM" id="SSF46689">
    <property type="entry name" value="Homeodomain-like"/>
    <property type="match status" value="1"/>
</dbReference>
<dbReference type="Gene3D" id="1.10.10.60">
    <property type="entry name" value="Homeodomain-like"/>
    <property type="match status" value="1"/>
</dbReference>
<feature type="domain" description="HTH tetR-type" evidence="5">
    <location>
        <begin position="31"/>
        <end position="91"/>
    </location>
</feature>
<evidence type="ECO:0000256" key="2">
    <source>
        <dbReference type="ARBA" id="ARBA00023125"/>
    </source>
</evidence>
<keyword evidence="2 4" id="KW-0238">DNA-binding</keyword>
<protein>
    <submittedName>
        <fullName evidence="6">TetR family transcriptional regulator</fullName>
    </submittedName>
</protein>
<dbReference type="SUPFAM" id="SSF48498">
    <property type="entry name" value="Tetracyclin repressor-like, C-terminal domain"/>
    <property type="match status" value="1"/>
</dbReference>
<dbReference type="AlphaFoldDB" id="A0A1C9I6U5"/>